<dbReference type="Proteomes" id="UP000011602">
    <property type="component" value="Unassembled WGS sequence"/>
</dbReference>
<proteinExistence type="predicted"/>
<gene>
    <name evidence="3" type="ORF">C493_15533</name>
</gene>
<evidence type="ECO:0000313" key="3">
    <source>
        <dbReference type="EMBL" id="ELY52796.1"/>
    </source>
</evidence>
<keyword evidence="2" id="KW-0812">Transmembrane</keyword>
<evidence type="ECO:0000256" key="1">
    <source>
        <dbReference type="SAM" id="MobiDB-lite"/>
    </source>
</evidence>
<organism evidence="3 4">
    <name type="scientific">Natronolimnohabitans innermongolicus JCM 12255</name>
    <dbReference type="NCBI Taxonomy" id="1227499"/>
    <lineage>
        <taxon>Archaea</taxon>
        <taxon>Methanobacteriati</taxon>
        <taxon>Methanobacteriota</taxon>
        <taxon>Stenosarchaea group</taxon>
        <taxon>Halobacteria</taxon>
        <taxon>Halobacteriales</taxon>
        <taxon>Natrialbaceae</taxon>
        <taxon>Natronolimnohabitans</taxon>
    </lineage>
</organism>
<sequence length="256" mass="27966">MTRLHAELTGLGLAPPADAETTVTLSSDSDQIDDGLEGVLYLDWDWSELSPWEFELDDGELVIDDDSFLPESVYDLEFEDDEAAIPGDELEETDDGYVYQLDDEIVDDAGELETIEIDPAGELNSFIPTGEEVDVGHAVFVAIDGDDVERISFGDGDSFVIESIEDEDGDELDRYQITGYEQTARDPARALDQAAWYSEQRQTTDDMEEEGGPDIDITFPNPLDSDGATWLGLGLIGIVALAVIGFVTDLIPGLGE</sequence>
<feature type="transmembrane region" description="Helical" evidence="2">
    <location>
        <begin position="230"/>
        <end position="251"/>
    </location>
</feature>
<reference evidence="3 4" key="1">
    <citation type="journal article" date="2014" name="PLoS Genet.">
        <title>Phylogenetically driven sequencing of extremely halophilic archaea reveals strategies for static and dynamic osmo-response.</title>
        <authorList>
            <person name="Becker E.A."/>
            <person name="Seitzer P.M."/>
            <person name="Tritt A."/>
            <person name="Larsen D."/>
            <person name="Krusor M."/>
            <person name="Yao A.I."/>
            <person name="Wu D."/>
            <person name="Madern D."/>
            <person name="Eisen J.A."/>
            <person name="Darling A.E."/>
            <person name="Facciotti M.T."/>
        </authorList>
    </citation>
    <scope>NUCLEOTIDE SEQUENCE [LARGE SCALE GENOMIC DNA]</scope>
    <source>
        <strain evidence="3 4">JCM 12255</strain>
    </source>
</reference>
<feature type="region of interest" description="Disordered" evidence="1">
    <location>
        <begin position="197"/>
        <end position="216"/>
    </location>
</feature>
<evidence type="ECO:0000256" key="2">
    <source>
        <dbReference type="SAM" id="Phobius"/>
    </source>
</evidence>
<keyword evidence="2" id="KW-0472">Membrane</keyword>
<keyword evidence="4" id="KW-1185">Reference proteome</keyword>
<protein>
    <submittedName>
        <fullName evidence="3">Uncharacterized protein</fullName>
    </submittedName>
</protein>
<comment type="caution">
    <text evidence="3">The sequence shown here is derived from an EMBL/GenBank/DDBJ whole genome shotgun (WGS) entry which is preliminary data.</text>
</comment>
<evidence type="ECO:0000313" key="4">
    <source>
        <dbReference type="Proteomes" id="UP000011602"/>
    </source>
</evidence>
<dbReference type="EMBL" id="AOHZ01000074">
    <property type="protein sequence ID" value="ELY52796.1"/>
    <property type="molecule type" value="Genomic_DNA"/>
</dbReference>
<dbReference type="STRING" id="1227499.C493_15533"/>
<keyword evidence="2" id="KW-1133">Transmembrane helix</keyword>
<name>L9WUA5_9EURY</name>
<dbReference type="AlphaFoldDB" id="L9WUA5"/>
<accession>L9WUA5</accession>